<dbReference type="EMBL" id="CM016560">
    <property type="protein sequence ID" value="TKV90212.1"/>
    <property type="molecule type" value="Genomic_DNA"/>
</dbReference>
<organism evidence="2 3">
    <name type="scientific">Setaria viridis</name>
    <name type="common">Green bristlegrass</name>
    <name type="synonym">Setaria italica subsp. viridis</name>
    <dbReference type="NCBI Taxonomy" id="4556"/>
    <lineage>
        <taxon>Eukaryota</taxon>
        <taxon>Viridiplantae</taxon>
        <taxon>Streptophyta</taxon>
        <taxon>Embryophyta</taxon>
        <taxon>Tracheophyta</taxon>
        <taxon>Spermatophyta</taxon>
        <taxon>Magnoliopsida</taxon>
        <taxon>Liliopsida</taxon>
        <taxon>Poales</taxon>
        <taxon>Poaceae</taxon>
        <taxon>PACMAD clade</taxon>
        <taxon>Panicoideae</taxon>
        <taxon>Panicodae</taxon>
        <taxon>Paniceae</taxon>
        <taxon>Cenchrinae</taxon>
        <taxon>Setaria</taxon>
    </lineage>
</organism>
<dbReference type="Gramene" id="TKV90212">
    <property type="protein sequence ID" value="TKV90212"/>
    <property type="gene ID" value="SEVIR_9G013800v2"/>
</dbReference>
<dbReference type="AlphaFoldDB" id="A0A4U6ST30"/>
<protein>
    <recommendedName>
        <fullName evidence="1">DUF1618 domain-containing protein</fullName>
    </recommendedName>
</protein>
<gene>
    <name evidence="2" type="ORF">SEVIR_9G013800v2</name>
</gene>
<dbReference type="OMA" id="RRIKCAQ"/>
<name>A0A4U6ST30_SETVI</name>
<dbReference type="PANTHER" id="PTHR33074:SF42">
    <property type="entry name" value="DUF1618 DOMAIN-CONTAINING PROTEIN"/>
    <property type="match status" value="1"/>
</dbReference>
<reference evidence="2" key="1">
    <citation type="submission" date="2019-03" db="EMBL/GenBank/DDBJ databases">
        <title>WGS assembly of Setaria viridis.</title>
        <authorList>
            <person name="Huang P."/>
            <person name="Jenkins J."/>
            <person name="Grimwood J."/>
            <person name="Barry K."/>
            <person name="Healey A."/>
            <person name="Mamidi S."/>
            <person name="Sreedasyam A."/>
            <person name="Shu S."/>
            <person name="Feldman M."/>
            <person name="Wu J."/>
            <person name="Yu Y."/>
            <person name="Chen C."/>
            <person name="Johnson J."/>
            <person name="Rokhsar D."/>
            <person name="Baxter I."/>
            <person name="Schmutz J."/>
            <person name="Brutnell T."/>
            <person name="Kellogg E."/>
        </authorList>
    </citation>
    <scope>NUCLEOTIDE SEQUENCE [LARGE SCALE GENOMIC DNA]</scope>
</reference>
<sequence>MGACYKRERYTIGSASVRPPRHDPPPDADNLLRPGSCLLDVEAYLDNRRNATTASCKARNGALIRVTFFIAHPPRLSHFTVCCPGKSPYQLFADEPSVVAAEEDLVLIRMAFRPVTDACILRKFDFFIYRAAGGGRAPSLTRILPPKPFVFLKNCHVALLPRYEEDPHLYYIVILHKRTVPPHRQQEEDDIRFDIHIYSSKTASWSCKPTSLVKQSDHDRVCHFTSYKVITIGGEGGAVAWVDLWRGFLQCDVLKETVPTLYYGRLPPDLDHSSNRHSDPHIRRDVALIQGRIKVVRLQTKPCPEIPYRRQGWTFAIYSRTAANPCEVGWQQDGNAIELDANYVSANPMVLQYLPKLPDDTSGTPEPSPETTEKRLRNLTCPMLSLHQDDHVYVMARVSSSDIRWDGSNLGLGLAFDLSKGTLEKVVQVNAARSFWGLVFFIMPSRISKYLDMYPGSRGKGKPGKGSASSSSSA</sequence>
<dbReference type="Proteomes" id="UP000298652">
    <property type="component" value="Chromosome 9"/>
</dbReference>
<evidence type="ECO:0000313" key="3">
    <source>
        <dbReference type="Proteomes" id="UP000298652"/>
    </source>
</evidence>
<evidence type="ECO:0000313" key="2">
    <source>
        <dbReference type="EMBL" id="TKV90212.1"/>
    </source>
</evidence>
<evidence type="ECO:0000259" key="1">
    <source>
        <dbReference type="Pfam" id="PF07762"/>
    </source>
</evidence>
<keyword evidence="3" id="KW-1185">Reference proteome</keyword>
<dbReference type="InterPro" id="IPR011676">
    <property type="entry name" value="DUF1618"/>
</dbReference>
<dbReference type="Pfam" id="PF07762">
    <property type="entry name" value="DUF1618"/>
    <property type="match status" value="1"/>
</dbReference>
<feature type="domain" description="DUF1618" evidence="1">
    <location>
        <begin position="241"/>
        <end position="393"/>
    </location>
</feature>
<accession>A0A4U6ST30</accession>
<proteinExistence type="predicted"/>
<dbReference type="PANTHER" id="PTHR33074">
    <property type="entry name" value="EXPRESSED PROTEIN-RELATED"/>
    <property type="match status" value="1"/>
</dbReference>